<organism evidence="2 3">
    <name type="scientific">Mesobacillus stamsii</name>
    <dbReference type="NCBI Taxonomy" id="225347"/>
    <lineage>
        <taxon>Bacteria</taxon>
        <taxon>Bacillati</taxon>
        <taxon>Bacillota</taxon>
        <taxon>Bacilli</taxon>
        <taxon>Bacillales</taxon>
        <taxon>Bacillaceae</taxon>
        <taxon>Mesobacillus</taxon>
    </lineage>
</organism>
<dbReference type="GO" id="GO:0003677">
    <property type="term" value="F:DNA binding"/>
    <property type="evidence" value="ECO:0007669"/>
    <property type="project" value="UniProtKB-KW"/>
</dbReference>
<name>A0ABU0FQQ7_9BACI</name>
<dbReference type="Gene3D" id="1.10.10.2840">
    <property type="entry name" value="PucR C-terminal helix-turn-helix domain"/>
    <property type="match status" value="1"/>
</dbReference>
<dbReference type="Pfam" id="PF13556">
    <property type="entry name" value="HTH_30"/>
    <property type="match status" value="1"/>
</dbReference>
<accession>A0ABU0FQQ7</accession>
<dbReference type="InterPro" id="IPR051448">
    <property type="entry name" value="CdaR-like_regulators"/>
</dbReference>
<dbReference type="EMBL" id="JAUSUN010000002">
    <property type="protein sequence ID" value="MDQ0412248.1"/>
    <property type="molecule type" value="Genomic_DNA"/>
</dbReference>
<keyword evidence="3" id="KW-1185">Reference proteome</keyword>
<keyword evidence="2" id="KW-0238">DNA-binding</keyword>
<evidence type="ECO:0000313" key="2">
    <source>
        <dbReference type="EMBL" id="MDQ0412248.1"/>
    </source>
</evidence>
<gene>
    <name evidence="2" type="ORF">J2S25_000428</name>
</gene>
<evidence type="ECO:0000313" key="3">
    <source>
        <dbReference type="Proteomes" id="UP001242313"/>
    </source>
</evidence>
<dbReference type="RefSeq" id="WP_307191106.1">
    <property type="nucleotide sequence ID" value="NZ_JAUSUN010000002.1"/>
</dbReference>
<proteinExistence type="predicted"/>
<dbReference type="PANTHER" id="PTHR33744">
    <property type="entry name" value="CARBOHYDRATE DIACID REGULATOR"/>
    <property type="match status" value="1"/>
</dbReference>
<feature type="domain" description="PucR C-terminal helix-turn-helix" evidence="1">
    <location>
        <begin position="68"/>
        <end position="124"/>
    </location>
</feature>
<comment type="caution">
    <text evidence="2">The sequence shown here is derived from an EMBL/GenBank/DDBJ whole genome shotgun (WGS) entry which is preliminary data.</text>
</comment>
<dbReference type="InterPro" id="IPR025736">
    <property type="entry name" value="PucR_C-HTH_dom"/>
</dbReference>
<reference evidence="2 3" key="1">
    <citation type="submission" date="2023-07" db="EMBL/GenBank/DDBJ databases">
        <title>Genomic Encyclopedia of Type Strains, Phase IV (KMG-IV): sequencing the most valuable type-strain genomes for metagenomic binning, comparative biology and taxonomic classification.</title>
        <authorList>
            <person name="Goeker M."/>
        </authorList>
    </citation>
    <scope>NUCLEOTIDE SEQUENCE [LARGE SCALE GENOMIC DNA]</scope>
    <source>
        <strain evidence="2 3">DSM 19598</strain>
    </source>
</reference>
<sequence>MMASKSLQEAAKCIQFIKSNGAKNQIISYRDLGVQRLLLQNSEGELTDFMEEVLGPLITYDKSKKGELMPTLFAWLEHNQKAKEAAESLHIHTNTLMYRLKRIEEILGVSLSDSSQFLNIHLAISLYPALKRKGKSN</sequence>
<dbReference type="Proteomes" id="UP001242313">
    <property type="component" value="Unassembled WGS sequence"/>
</dbReference>
<protein>
    <submittedName>
        <fullName evidence="2">DNA-binding PucR family transcriptional regulator</fullName>
    </submittedName>
</protein>
<dbReference type="PANTHER" id="PTHR33744:SF1">
    <property type="entry name" value="DNA-BINDING TRANSCRIPTIONAL ACTIVATOR ADER"/>
    <property type="match status" value="1"/>
</dbReference>
<dbReference type="InterPro" id="IPR042070">
    <property type="entry name" value="PucR_C-HTH_sf"/>
</dbReference>
<evidence type="ECO:0000259" key="1">
    <source>
        <dbReference type="Pfam" id="PF13556"/>
    </source>
</evidence>